<evidence type="ECO:0000313" key="3">
    <source>
        <dbReference type="Proteomes" id="UP000799750"/>
    </source>
</evidence>
<dbReference type="EMBL" id="MU004188">
    <property type="protein sequence ID" value="KAF2496433.1"/>
    <property type="molecule type" value="Genomic_DNA"/>
</dbReference>
<dbReference type="InterPro" id="IPR052998">
    <property type="entry name" value="Hetero-Diels-Alderase-like"/>
</dbReference>
<sequence>MRFPTLSTLFSSSLLLQWSTALATRNSVHTVHQLPKPTWIENIAARADGHLLVSLLTTPDLNLINPFANPPATTLIHSFPPDLGLLGITEITPNKFVILSGNLSLTTITAPPGEFAAWLVDFSAPAHSTTPAIRKLSQLPSDTGLANGLTALNPHTVLISDSTPGRLLSYNLHTNTFATVLADPATMAPAPNPGNIKIGINGLKYRDGYAYYTNIYISGLYRVAVDCETGAARGVVETLTTKLGEADDFAFTERGDVVVATDSGNTVLLVSPPKKGKGEWSVKTIAGAKDALTVAGGTSVAMGRTAKDRGVAYVATQGGLAGPVNGVV</sequence>
<feature type="chain" id="PRO_5025620899" description="SMP-30/Gluconolactonase/LRE-like region domain-containing protein" evidence="1">
    <location>
        <begin position="24"/>
        <end position="328"/>
    </location>
</feature>
<dbReference type="SUPFAM" id="SSF63829">
    <property type="entry name" value="Calcium-dependent phosphotriesterase"/>
    <property type="match status" value="1"/>
</dbReference>
<dbReference type="InterPro" id="IPR011042">
    <property type="entry name" value="6-blade_b-propeller_TolB-like"/>
</dbReference>
<feature type="non-terminal residue" evidence="2">
    <location>
        <position position="328"/>
    </location>
</feature>
<evidence type="ECO:0000313" key="2">
    <source>
        <dbReference type="EMBL" id="KAF2496433.1"/>
    </source>
</evidence>
<dbReference type="PANTHER" id="PTHR42060">
    <property type="entry name" value="NHL REPEAT-CONTAINING PROTEIN-RELATED"/>
    <property type="match status" value="1"/>
</dbReference>
<gene>
    <name evidence="2" type="ORF">BU16DRAFT_486118</name>
</gene>
<accession>A0A6A6QXQ8</accession>
<protein>
    <recommendedName>
        <fullName evidence="4">SMP-30/Gluconolactonase/LRE-like region domain-containing protein</fullName>
    </recommendedName>
</protein>
<reference evidence="2" key="1">
    <citation type="journal article" date="2020" name="Stud. Mycol.">
        <title>101 Dothideomycetes genomes: a test case for predicting lifestyles and emergence of pathogens.</title>
        <authorList>
            <person name="Haridas S."/>
            <person name="Albert R."/>
            <person name="Binder M."/>
            <person name="Bloem J."/>
            <person name="Labutti K."/>
            <person name="Salamov A."/>
            <person name="Andreopoulos B."/>
            <person name="Baker S."/>
            <person name="Barry K."/>
            <person name="Bills G."/>
            <person name="Bluhm B."/>
            <person name="Cannon C."/>
            <person name="Castanera R."/>
            <person name="Culley D."/>
            <person name="Daum C."/>
            <person name="Ezra D."/>
            <person name="Gonzalez J."/>
            <person name="Henrissat B."/>
            <person name="Kuo A."/>
            <person name="Liang C."/>
            <person name="Lipzen A."/>
            <person name="Lutzoni F."/>
            <person name="Magnuson J."/>
            <person name="Mondo S."/>
            <person name="Nolan M."/>
            <person name="Ohm R."/>
            <person name="Pangilinan J."/>
            <person name="Park H.-J."/>
            <person name="Ramirez L."/>
            <person name="Alfaro M."/>
            <person name="Sun H."/>
            <person name="Tritt A."/>
            <person name="Yoshinaga Y."/>
            <person name="Zwiers L.-H."/>
            <person name="Turgeon B."/>
            <person name="Goodwin S."/>
            <person name="Spatafora J."/>
            <person name="Crous P."/>
            <person name="Grigoriev I."/>
        </authorList>
    </citation>
    <scope>NUCLEOTIDE SEQUENCE</scope>
    <source>
        <strain evidence="2">CBS 269.34</strain>
    </source>
</reference>
<feature type="signal peptide" evidence="1">
    <location>
        <begin position="1"/>
        <end position="23"/>
    </location>
</feature>
<organism evidence="2 3">
    <name type="scientific">Lophium mytilinum</name>
    <dbReference type="NCBI Taxonomy" id="390894"/>
    <lineage>
        <taxon>Eukaryota</taxon>
        <taxon>Fungi</taxon>
        <taxon>Dikarya</taxon>
        <taxon>Ascomycota</taxon>
        <taxon>Pezizomycotina</taxon>
        <taxon>Dothideomycetes</taxon>
        <taxon>Pleosporomycetidae</taxon>
        <taxon>Mytilinidiales</taxon>
        <taxon>Mytilinidiaceae</taxon>
        <taxon>Lophium</taxon>
    </lineage>
</organism>
<keyword evidence="1" id="KW-0732">Signal</keyword>
<dbReference type="Gene3D" id="2.120.10.30">
    <property type="entry name" value="TolB, C-terminal domain"/>
    <property type="match status" value="1"/>
</dbReference>
<name>A0A6A6QXQ8_9PEZI</name>
<evidence type="ECO:0000256" key="1">
    <source>
        <dbReference type="SAM" id="SignalP"/>
    </source>
</evidence>
<dbReference type="PANTHER" id="PTHR42060:SF1">
    <property type="entry name" value="NHL REPEAT-CONTAINING PROTEIN"/>
    <property type="match status" value="1"/>
</dbReference>
<proteinExistence type="predicted"/>
<dbReference type="OrthoDB" id="9977941at2759"/>
<dbReference type="AlphaFoldDB" id="A0A6A6QXQ8"/>
<keyword evidence="3" id="KW-1185">Reference proteome</keyword>
<dbReference type="Proteomes" id="UP000799750">
    <property type="component" value="Unassembled WGS sequence"/>
</dbReference>
<evidence type="ECO:0008006" key="4">
    <source>
        <dbReference type="Google" id="ProtNLM"/>
    </source>
</evidence>